<name>A0AAD5IB67_ACENE</name>
<dbReference type="EMBL" id="JAJSOW010000107">
    <property type="protein sequence ID" value="KAI9157840.1"/>
    <property type="molecule type" value="Genomic_DNA"/>
</dbReference>
<organism evidence="2 3">
    <name type="scientific">Acer negundo</name>
    <name type="common">Box elder</name>
    <dbReference type="NCBI Taxonomy" id="4023"/>
    <lineage>
        <taxon>Eukaryota</taxon>
        <taxon>Viridiplantae</taxon>
        <taxon>Streptophyta</taxon>
        <taxon>Embryophyta</taxon>
        <taxon>Tracheophyta</taxon>
        <taxon>Spermatophyta</taxon>
        <taxon>Magnoliopsida</taxon>
        <taxon>eudicotyledons</taxon>
        <taxon>Gunneridae</taxon>
        <taxon>Pentapetalae</taxon>
        <taxon>rosids</taxon>
        <taxon>malvids</taxon>
        <taxon>Sapindales</taxon>
        <taxon>Sapindaceae</taxon>
        <taxon>Hippocastanoideae</taxon>
        <taxon>Acereae</taxon>
        <taxon>Acer</taxon>
    </lineage>
</organism>
<dbReference type="PANTHER" id="PTHR33103">
    <property type="entry name" value="OS01G0153900 PROTEIN"/>
    <property type="match status" value="1"/>
</dbReference>
<feature type="transmembrane region" description="Helical" evidence="1">
    <location>
        <begin position="27"/>
        <end position="47"/>
    </location>
</feature>
<dbReference type="Proteomes" id="UP001064489">
    <property type="component" value="Chromosome 12"/>
</dbReference>
<protein>
    <submittedName>
        <fullName evidence="2">Uncharacterized protein</fullName>
    </submittedName>
</protein>
<dbReference type="PANTHER" id="PTHR33103:SF19">
    <property type="entry name" value="OS09G0544700 PROTEIN"/>
    <property type="match status" value="1"/>
</dbReference>
<reference evidence="2" key="1">
    <citation type="journal article" date="2022" name="Plant J.">
        <title>Strategies of tolerance reflected in two North American maple genomes.</title>
        <authorList>
            <person name="McEvoy S.L."/>
            <person name="Sezen U.U."/>
            <person name="Trouern-Trend A."/>
            <person name="McMahon S.M."/>
            <person name="Schaberg P.G."/>
            <person name="Yang J."/>
            <person name="Wegrzyn J.L."/>
            <person name="Swenson N.G."/>
        </authorList>
    </citation>
    <scope>NUCLEOTIDE SEQUENCE</scope>
    <source>
        <strain evidence="2">91603</strain>
    </source>
</reference>
<evidence type="ECO:0000313" key="3">
    <source>
        <dbReference type="Proteomes" id="UP001064489"/>
    </source>
</evidence>
<dbReference type="InterPro" id="IPR007750">
    <property type="entry name" value="DUF674"/>
</dbReference>
<comment type="caution">
    <text evidence="2">The sequence shown here is derived from an EMBL/GenBank/DDBJ whole genome shotgun (WGS) entry which is preliminary data.</text>
</comment>
<sequence>MAASTIKLKLLVDTKAKKVILAEAGKVFIAFLIFLLSLPLGTIARLLKEKSKVGNLCYLYESVENLPDSFVQPSQTKDTVLLNPRSPICATGIRLTLSDYDLRKQMAYRCPYHIYVADVPNICCRGCEKQMITTLNYVPPFPPSTRLPVEVGFVQGSSVTYIVLDNLEFIPMSPEYFVTLLKKF</sequence>
<reference evidence="2" key="2">
    <citation type="submission" date="2023-02" db="EMBL/GenBank/DDBJ databases">
        <authorList>
            <person name="Swenson N.G."/>
            <person name="Wegrzyn J.L."/>
            <person name="Mcevoy S.L."/>
        </authorList>
    </citation>
    <scope>NUCLEOTIDE SEQUENCE</scope>
    <source>
        <strain evidence="2">91603</strain>
        <tissue evidence="2">Leaf</tissue>
    </source>
</reference>
<evidence type="ECO:0000256" key="1">
    <source>
        <dbReference type="SAM" id="Phobius"/>
    </source>
</evidence>
<keyword evidence="1" id="KW-0472">Membrane</keyword>
<gene>
    <name evidence="2" type="ORF">LWI28_028874</name>
</gene>
<keyword evidence="3" id="KW-1185">Reference proteome</keyword>
<keyword evidence="1" id="KW-1133">Transmembrane helix</keyword>
<proteinExistence type="predicted"/>
<dbReference type="AlphaFoldDB" id="A0AAD5IB67"/>
<dbReference type="Pfam" id="PF05056">
    <property type="entry name" value="DUF674"/>
    <property type="match status" value="1"/>
</dbReference>
<keyword evidence="1" id="KW-0812">Transmembrane</keyword>
<evidence type="ECO:0000313" key="2">
    <source>
        <dbReference type="EMBL" id="KAI9157840.1"/>
    </source>
</evidence>
<accession>A0AAD5IB67</accession>